<protein>
    <recommendedName>
        <fullName evidence="4">C6 zinc finger domain containing protein</fullName>
    </recommendedName>
</protein>
<dbReference type="EMBL" id="AWTV01000005">
    <property type="protein sequence ID" value="KIH93328.1"/>
    <property type="molecule type" value="Genomic_DNA"/>
</dbReference>
<evidence type="ECO:0000313" key="3">
    <source>
        <dbReference type="Proteomes" id="UP000031575"/>
    </source>
</evidence>
<organism evidence="2 3">
    <name type="scientific">Sporothrix brasiliensis 5110</name>
    <dbReference type="NCBI Taxonomy" id="1398154"/>
    <lineage>
        <taxon>Eukaryota</taxon>
        <taxon>Fungi</taxon>
        <taxon>Dikarya</taxon>
        <taxon>Ascomycota</taxon>
        <taxon>Pezizomycotina</taxon>
        <taxon>Sordariomycetes</taxon>
        <taxon>Sordariomycetidae</taxon>
        <taxon>Ophiostomatales</taxon>
        <taxon>Ophiostomataceae</taxon>
        <taxon>Sporothrix</taxon>
    </lineage>
</organism>
<dbReference type="InterPro" id="IPR053181">
    <property type="entry name" value="EcdB-like_regulator"/>
</dbReference>
<accession>A0A0C2FQJ9</accession>
<dbReference type="AlphaFoldDB" id="A0A0C2FQJ9"/>
<evidence type="ECO:0008006" key="4">
    <source>
        <dbReference type="Google" id="ProtNLM"/>
    </source>
</evidence>
<dbReference type="Proteomes" id="UP000031575">
    <property type="component" value="Unassembled WGS sequence"/>
</dbReference>
<feature type="region of interest" description="Disordered" evidence="1">
    <location>
        <begin position="122"/>
        <end position="143"/>
    </location>
</feature>
<evidence type="ECO:0000256" key="1">
    <source>
        <dbReference type="SAM" id="MobiDB-lite"/>
    </source>
</evidence>
<dbReference type="OrthoDB" id="5244761at2759"/>
<evidence type="ECO:0000313" key="2">
    <source>
        <dbReference type="EMBL" id="KIH93328.1"/>
    </source>
</evidence>
<keyword evidence="3" id="KW-1185">Reference proteome</keyword>
<dbReference type="PANTHER" id="PTHR47785:SF4">
    <property type="entry name" value="ZN(II)2CYS6 TRANSCRIPTION FACTOR (EUROFUNG)"/>
    <property type="match status" value="1"/>
</dbReference>
<dbReference type="VEuPathDB" id="FungiDB:SPBR_04329"/>
<dbReference type="PANTHER" id="PTHR47785">
    <property type="entry name" value="ZN(II)2CYS6 TRANSCRIPTION FACTOR (EUROFUNG)-RELATED-RELATED"/>
    <property type="match status" value="1"/>
</dbReference>
<gene>
    <name evidence="2" type="ORF">SPBR_04329</name>
</gene>
<dbReference type="GeneID" id="63677533"/>
<name>A0A0C2FQJ9_9PEZI</name>
<sequence length="355" mass="39390">MPLGDPAIPDHYEASAGVVLSWPPIVERLRGILEAHGIQSPLEYPTRYEQQRGVSSWHCCCEDITNAPLSNGVADVHQHTVWEYVESYKENIQNMHPLISPERLRVMVTLVFETVSRASTTPTGRALTRSRGSRAGSGDEALAAPPESRFGQLPCCVESALVLMVLALGKLCLHRRVCGAEAAEMRVCGDVLGSEYFRTAYGIFCALQDAPTLEHAWFLILGSLYYDQVGQPVESFNLLTKAGGHLRDIIQPDLERYIHIRVSAGAGQPWKPGDPAMSVADNEKLVAAWTCLLLERGILTELQLHPSRMLSGQQLPYPDGLVWHNQGFAKNVIEAFAWQMHMYVLVQDVRHDLKG</sequence>
<dbReference type="RefSeq" id="XP_040621338.1">
    <property type="nucleotide sequence ID" value="XM_040762612.1"/>
</dbReference>
<dbReference type="HOGENOM" id="CLU_781133_0_0_1"/>
<reference evidence="2 3" key="1">
    <citation type="journal article" date="2014" name="BMC Genomics">
        <title>Comparative genomics of the major fungal agents of human and animal Sporotrichosis: Sporothrix schenckii and Sporothrix brasiliensis.</title>
        <authorList>
            <person name="Teixeira M.M."/>
            <person name="de Almeida L.G."/>
            <person name="Kubitschek-Barreira P."/>
            <person name="Alves F.L."/>
            <person name="Kioshima E.S."/>
            <person name="Abadio A.K."/>
            <person name="Fernandes L."/>
            <person name="Derengowski L.S."/>
            <person name="Ferreira K.S."/>
            <person name="Souza R.C."/>
            <person name="Ruiz J.C."/>
            <person name="de Andrade N.C."/>
            <person name="Paes H.C."/>
            <person name="Nicola A.M."/>
            <person name="Albuquerque P."/>
            <person name="Gerber A.L."/>
            <person name="Martins V.P."/>
            <person name="Peconick L.D."/>
            <person name="Neto A.V."/>
            <person name="Chaucanez C.B."/>
            <person name="Silva P.A."/>
            <person name="Cunha O.L."/>
            <person name="de Oliveira F.F."/>
            <person name="dos Santos T.C."/>
            <person name="Barros A.L."/>
            <person name="Soares M.A."/>
            <person name="de Oliveira L.M."/>
            <person name="Marini M.M."/>
            <person name="Villalobos-Duno H."/>
            <person name="Cunha M.M."/>
            <person name="de Hoog S."/>
            <person name="da Silveira J.F."/>
            <person name="Henrissat B."/>
            <person name="Nino-Vega G.A."/>
            <person name="Cisalpino P.S."/>
            <person name="Mora-Montes H.M."/>
            <person name="Almeida S.R."/>
            <person name="Stajich J.E."/>
            <person name="Lopes-Bezerra L.M."/>
            <person name="Vasconcelos A.T."/>
            <person name="Felipe M.S."/>
        </authorList>
    </citation>
    <scope>NUCLEOTIDE SEQUENCE [LARGE SCALE GENOMIC DNA]</scope>
    <source>
        <strain evidence="2 3">5110</strain>
    </source>
</reference>
<comment type="caution">
    <text evidence="2">The sequence shown here is derived from an EMBL/GenBank/DDBJ whole genome shotgun (WGS) entry which is preliminary data.</text>
</comment>
<proteinExistence type="predicted"/>